<dbReference type="InterPro" id="IPR005174">
    <property type="entry name" value="KIB1-4_b-propeller"/>
</dbReference>
<proteinExistence type="predicted"/>
<dbReference type="EMBL" id="AGNK02003464">
    <property type="status" value="NOT_ANNOTATED_CDS"/>
    <property type="molecule type" value="Genomic_DNA"/>
</dbReference>
<keyword evidence="5" id="KW-1185">Reference proteome</keyword>
<dbReference type="PANTHER" id="PTHR33165">
    <property type="entry name" value="F-BOX DOMAIN CONTAINING PROTEIN-LIKE-RELATED"/>
    <property type="match status" value="1"/>
</dbReference>
<evidence type="ECO:0000259" key="2">
    <source>
        <dbReference type="Pfam" id="PF03478"/>
    </source>
</evidence>
<dbReference type="eggNOG" id="ENOG502R3AC">
    <property type="taxonomic scope" value="Eukaryota"/>
</dbReference>
<reference evidence="3" key="2">
    <citation type="submission" date="2015-07" db="EMBL/GenBank/DDBJ databases">
        <authorList>
            <person name="Noorani M."/>
        </authorList>
    </citation>
    <scope>NUCLEOTIDE SEQUENCE</scope>
    <source>
        <strain evidence="3">Yugu1</strain>
    </source>
</reference>
<dbReference type="OMA" id="PIIRMPP"/>
<dbReference type="Pfam" id="PF03478">
    <property type="entry name" value="Beta-prop_KIB1-4"/>
    <property type="match status" value="1"/>
</dbReference>
<dbReference type="Proteomes" id="UP000004995">
    <property type="component" value="Unassembled WGS sequence"/>
</dbReference>
<sequence>MPCTPFSRQKRARRADPPTTPTAVPDWTSLTDDLVRRVGDCLLATDDIDCYLAFRAVCHDWRRSATKDDHPSRRFHPSKWALLDRRDDVLTLVNVETGRFLRRRIPLLRDCFFVGATAGGLLLLGESAYPYQARVLNPFTGSLAHFKAPVPVGRQAREVAVVMTSSTTMRVFVSTALGAIMWADQDSDYFHKCDAPFPNPSDLLCMVPFAGNVYLTNRQGSVLSISTAVGGVAGQGQRRRRSAETISSMAAATIIPASVEGGRSYYLVESGGELFLVTRPWYGVPGQLEVHRVDTMRKALEPVRSIGNRALFLSHVRCLSVDADKFRTVEAGCIYFVDQIVAGGSYFECSFMTTVRFPDGVQQPALDLSPVQQGCFRPFSLTHAFANYCKFIIQYSELRRKMIDDDEDFSDDYGYSDEEDFSDDYESDDGGSSESDQ</sequence>
<name>K3XSU6_SETIT</name>
<feature type="domain" description="KIB1-4 beta-propeller" evidence="2">
    <location>
        <begin position="93"/>
        <end position="342"/>
    </location>
</feature>
<dbReference type="OrthoDB" id="689185at2759"/>
<evidence type="ECO:0000256" key="1">
    <source>
        <dbReference type="SAM" id="MobiDB-lite"/>
    </source>
</evidence>
<dbReference type="PANTHER" id="PTHR33165:SF30">
    <property type="entry name" value="DUF295 DOMAIN-CONTAINING PROTEIN"/>
    <property type="match status" value="1"/>
</dbReference>
<protein>
    <recommendedName>
        <fullName evidence="2">KIB1-4 beta-propeller domain-containing protein</fullName>
    </recommendedName>
</protein>
<dbReference type="HOGENOM" id="CLU_040241_3_0_1"/>
<evidence type="ECO:0000313" key="3">
    <source>
        <dbReference type="EMBL" id="RCV29123.1"/>
    </source>
</evidence>
<feature type="region of interest" description="Disordered" evidence="1">
    <location>
        <begin position="409"/>
        <end position="437"/>
    </location>
</feature>
<feature type="region of interest" description="Disordered" evidence="1">
    <location>
        <begin position="1"/>
        <end position="23"/>
    </location>
</feature>
<dbReference type="FunCoup" id="K3XSU6">
    <property type="interactions" value="478"/>
</dbReference>
<accession>K3XSU6</accession>
<dbReference type="AlphaFoldDB" id="K3XSU6"/>
<gene>
    <name evidence="3" type="ORF">SETIT_5G458600v2</name>
</gene>
<organism evidence="4 5">
    <name type="scientific">Setaria italica</name>
    <name type="common">Foxtail millet</name>
    <name type="synonym">Panicum italicum</name>
    <dbReference type="NCBI Taxonomy" id="4555"/>
    <lineage>
        <taxon>Eukaryota</taxon>
        <taxon>Viridiplantae</taxon>
        <taxon>Streptophyta</taxon>
        <taxon>Embryophyta</taxon>
        <taxon>Tracheophyta</taxon>
        <taxon>Spermatophyta</taxon>
        <taxon>Magnoliopsida</taxon>
        <taxon>Liliopsida</taxon>
        <taxon>Poales</taxon>
        <taxon>Poaceae</taxon>
        <taxon>PACMAD clade</taxon>
        <taxon>Panicoideae</taxon>
        <taxon>Panicodae</taxon>
        <taxon>Paniceae</taxon>
        <taxon>Cenchrinae</taxon>
        <taxon>Setaria</taxon>
    </lineage>
</organism>
<dbReference type="EnsemblPlants" id="KQL08681">
    <property type="protein sequence ID" value="KQL08681"/>
    <property type="gene ID" value="SETIT_004999mg"/>
</dbReference>
<dbReference type="EMBL" id="CM003532">
    <property type="protein sequence ID" value="RCV29123.1"/>
    <property type="molecule type" value="Genomic_DNA"/>
</dbReference>
<dbReference type="Gramene" id="KQL08681">
    <property type="protein sequence ID" value="KQL08681"/>
    <property type="gene ID" value="SETIT_004999mg"/>
</dbReference>
<reference evidence="3 5" key="1">
    <citation type="journal article" date="2012" name="Nat. Biotechnol.">
        <title>Reference genome sequence of the model plant Setaria.</title>
        <authorList>
            <person name="Bennetzen J.L."/>
            <person name="Schmutz J."/>
            <person name="Wang H."/>
            <person name="Percifield R."/>
            <person name="Hawkins J."/>
            <person name="Pontaroli A.C."/>
            <person name="Estep M."/>
            <person name="Feng L."/>
            <person name="Vaughn J.N."/>
            <person name="Grimwood J."/>
            <person name="Jenkins J."/>
            <person name="Barry K."/>
            <person name="Lindquist E."/>
            <person name="Hellsten U."/>
            <person name="Deshpande S."/>
            <person name="Wang X."/>
            <person name="Wu X."/>
            <person name="Mitros T."/>
            <person name="Triplett J."/>
            <person name="Yang X."/>
            <person name="Ye C.Y."/>
            <person name="Mauro-Herrera M."/>
            <person name="Wang L."/>
            <person name="Li P."/>
            <person name="Sharma M."/>
            <person name="Sharma R."/>
            <person name="Ronald P.C."/>
            <person name="Panaud O."/>
            <person name="Kellogg E.A."/>
            <person name="Brutnell T.P."/>
            <person name="Doust A.N."/>
            <person name="Tuskan G.A."/>
            <person name="Rokhsar D."/>
            <person name="Devos K.M."/>
        </authorList>
    </citation>
    <scope>NUCLEOTIDE SEQUENCE [LARGE SCALE GENOMIC DNA]</scope>
    <source>
        <strain evidence="5">cv. Yugu1</strain>
        <strain evidence="3">Yugu1</strain>
    </source>
</reference>
<evidence type="ECO:0000313" key="4">
    <source>
        <dbReference type="EnsemblPlants" id="KQL08681"/>
    </source>
</evidence>
<evidence type="ECO:0000313" key="5">
    <source>
        <dbReference type="Proteomes" id="UP000004995"/>
    </source>
</evidence>
<reference evidence="4" key="3">
    <citation type="submission" date="2018-08" db="UniProtKB">
        <authorList>
            <consortium name="EnsemblPlants"/>
        </authorList>
    </citation>
    <scope>IDENTIFICATION</scope>
    <source>
        <strain evidence="4">Yugu1</strain>
    </source>
</reference>